<evidence type="ECO:0000313" key="3">
    <source>
        <dbReference type="EMBL" id="MBL4951644.1"/>
    </source>
</evidence>
<evidence type="ECO:0000313" key="4">
    <source>
        <dbReference type="Proteomes" id="UP000623967"/>
    </source>
</evidence>
<dbReference type="PANTHER" id="PTHR30590">
    <property type="entry name" value="INNER MEMBRANE PROTEIN"/>
    <property type="match status" value="1"/>
</dbReference>
<keyword evidence="1" id="KW-1133">Transmembrane helix</keyword>
<dbReference type="InterPro" id="IPR007349">
    <property type="entry name" value="DUF418"/>
</dbReference>
<keyword evidence="4" id="KW-1185">Reference proteome</keyword>
<proteinExistence type="predicted"/>
<feature type="transmembrane region" description="Helical" evidence="1">
    <location>
        <begin position="258"/>
        <end position="275"/>
    </location>
</feature>
<feature type="transmembrane region" description="Helical" evidence="1">
    <location>
        <begin position="50"/>
        <end position="71"/>
    </location>
</feature>
<feature type="transmembrane region" description="Helical" evidence="1">
    <location>
        <begin position="83"/>
        <end position="103"/>
    </location>
</feature>
<feature type="transmembrane region" description="Helical" evidence="1">
    <location>
        <begin position="109"/>
        <end position="125"/>
    </location>
</feature>
<evidence type="ECO:0000256" key="1">
    <source>
        <dbReference type="SAM" id="Phobius"/>
    </source>
</evidence>
<dbReference type="Pfam" id="PF04235">
    <property type="entry name" value="DUF418"/>
    <property type="match status" value="1"/>
</dbReference>
<dbReference type="RefSeq" id="WP_202652925.1">
    <property type="nucleotide sequence ID" value="NZ_JAESWB010000045.1"/>
</dbReference>
<feature type="transmembrane region" description="Helical" evidence="1">
    <location>
        <begin position="132"/>
        <end position="156"/>
    </location>
</feature>
<accession>A0ABS1TLJ9</accession>
<dbReference type="InterPro" id="IPR052529">
    <property type="entry name" value="Bact_Transport_Assoc"/>
</dbReference>
<comment type="caution">
    <text evidence="3">The sequence shown here is derived from an EMBL/GenBank/DDBJ whole genome shotgun (WGS) entry which is preliminary data.</text>
</comment>
<dbReference type="PANTHER" id="PTHR30590:SF3">
    <property type="entry name" value="HYPOTHETICAL MEMBRANE SPANNING PROTEIN"/>
    <property type="match status" value="1"/>
</dbReference>
<dbReference type="Proteomes" id="UP000623967">
    <property type="component" value="Unassembled WGS sequence"/>
</dbReference>
<dbReference type="EMBL" id="JAESWB010000045">
    <property type="protein sequence ID" value="MBL4951644.1"/>
    <property type="molecule type" value="Genomic_DNA"/>
</dbReference>
<organism evidence="3 4">
    <name type="scientific">Neobacillus paridis</name>
    <dbReference type="NCBI Taxonomy" id="2803862"/>
    <lineage>
        <taxon>Bacteria</taxon>
        <taxon>Bacillati</taxon>
        <taxon>Bacillota</taxon>
        <taxon>Bacilli</taxon>
        <taxon>Bacillales</taxon>
        <taxon>Bacillaceae</taxon>
        <taxon>Neobacillus</taxon>
    </lineage>
</organism>
<feature type="transmembrane region" description="Helical" evidence="1">
    <location>
        <begin position="215"/>
        <end position="238"/>
    </location>
</feature>
<protein>
    <submittedName>
        <fullName evidence="3">DUF418 domain-containing protein</fullName>
    </submittedName>
</protein>
<feature type="transmembrane region" description="Helical" evidence="1">
    <location>
        <begin position="287"/>
        <end position="307"/>
    </location>
</feature>
<name>A0ABS1TLJ9_9BACI</name>
<feature type="transmembrane region" description="Helical" evidence="1">
    <location>
        <begin position="12"/>
        <end position="30"/>
    </location>
</feature>
<sequence length="330" mass="38047">MDLNKRIDILDYLRGFALMGIILVNVGPLLEIRQPASDSTDFLYWKFLYLFVEGRFYTIFTFLFGIGFYIFITRANARGKNGYVLFLRRIAVLFLIGLVHVKFHPGEALTVYAISGLIILPFYKANKVMNLIFGGIMLFFLALFSIKIFMVVPLMLLGVAAGQYRIFENIPLKKTAVFTVMMFLLGVVGISYQAYYAPTQFGMKSEAISLQTERFFSIGIAIGPLVSAFYAGLLVLLLRFSFFQKLLSPLKSYGRLALTNYLCQTVFILLLGNRFHLFGNITYLQSLNLCLAIYIIQLIFSCVWLRYFRFGPIEWLWRMITYREIPPMRQ</sequence>
<feature type="transmembrane region" description="Helical" evidence="1">
    <location>
        <begin position="176"/>
        <end position="195"/>
    </location>
</feature>
<evidence type="ECO:0000259" key="2">
    <source>
        <dbReference type="Pfam" id="PF04235"/>
    </source>
</evidence>
<feature type="domain" description="DUF418" evidence="2">
    <location>
        <begin position="165"/>
        <end position="323"/>
    </location>
</feature>
<keyword evidence="1" id="KW-0472">Membrane</keyword>
<reference evidence="3 4" key="1">
    <citation type="submission" date="2021-01" db="EMBL/GenBank/DDBJ databases">
        <title>Genome public.</title>
        <authorList>
            <person name="Liu C."/>
            <person name="Sun Q."/>
        </authorList>
    </citation>
    <scope>NUCLEOTIDE SEQUENCE [LARGE SCALE GENOMIC DNA]</scope>
    <source>
        <strain evidence="3 4">YIM B02564</strain>
    </source>
</reference>
<keyword evidence="1" id="KW-0812">Transmembrane</keyword>
<gene>
    <name evidence="3" type="ORF">JK635_05230</name>
</gene>